<protein>
    <submittedName>
        <fullName evidence="3">Malonamoyl-CoA synthetase</fullName>
    </submittedName>
</protein>
<evidence type="ECO:0000313" key="4">
    <source>
        <dbReference type="Proteomes" id="UP000315522"/>
    </source>
</evidence>
<feature type="region of interest" description="Disordered" evidence="1">
    <location>
        <begin position="279"/>
        <end position="346"/>
    </location>
</feature>
<evidence type="ECO:0000259" key="2">
    <source>
        <dbReference type="Pfam" id="PF00501"/>
    </source>
</evidence>
<dbReference type="InterPro" id="IPR042099">
    <property type="entry name" value="ANL_N_sf"/>
</dbReference>
<reference evidence="3 4" key="1">
    <citation type="submission" date="2018-05" db="EMBL/GenBank/DDBJ databases">
        <title>Genome sequencing and assembly of the regulated plant pathogen Lachnellula willkommii and related sister species for the development of diagnostic species identification markers.</title>
        <authorList>
            <person name="Giroux E."/>
            <person name="Bilodeau G."/>
        </authorList>
    </citation>
    <scope>NUCLEOTIDE SEQUENCE [LARGE SCALE GENOMIC DNA]</scope>
    <source>
        <strain evidence="3 4">CBS 172.35</strain>
    </source>
</reference>
<proteinExistence type="predicted"/>
<accession>A0A559M466</accession>
<dbReference type="InterPro" id="IPR000873">
    <property type="entry name" value="AMP-dep_synth/lig_dom"/>
</dbReference>
<keyword evidence="4" id="KW-1185">Reference proteome</keyword>
<dbReference type="GO" id="GO:0030729">
    <property type="term" value="F:acetoacetate-CoA ligase activity"/>
    <property type="evidence" value="ECO:0007669"/>
    <property type="project" value="TreeGrafter"/>
</dbReference>
<sequence>MTESKEPVELWRHSSPETTQMWFFKARVEKKYGVKLDGYRDLYNWSIENIEDFWRETCLFTGVHAKTAGTKGLVDASFDQILEKDAPMFPRPDFFPGTELNFAQNLLYPLHPESQDPVKDQDIAIIAATETSRSEVTWAELRKRVGECYNTLQHQGVKPLDRVAGFVGNHTNAIVAMLATTALGAIWTAVSPDTGVGAVLDRLVQIEPVVLFADNASFYNGKIHATSVKIKEIVASLPKLQALVIFEEVSAVKIKEHLDDLKPPTGSSYTYQEFLARQTQASPKTNSHSSPHPTPSTSSTAPARPENQNALSTLPSEPSSSTKKNTSYTATSSPTTASSTLPQLPG</sequence>
<dbReference type="SUPFAM" id="SSF56801">
    <property type="entry name" value="Acetyl-CoA synthetase-like"/>
    <property type="match status" value="1"/>
</dbReference>
<dbReference type="AlphaFoldDB" id="A0A559M466"/>
<evidence type="ECO:0000313" key="3">
    <source>
        <dbReference type="EMBL" id="TVY87752.1"/>
    </source>
</evidence>
<feature type="domain" description="AMP-dependent synthetase/ligase" evidence="2">
    <location>
        <begin position="124"/>
        <end position="262"/>
    </location>
</feature>
<dbReference type="PANTHER" id="PTHR42921">
    <property type="entry name" value="ACETOACETYL-COA SYNTHETASE"/>
    <property type="match status" value="1"/>
</dbReference>
<dbReference type="EMBL" id="QGML01002180">
    <property type="protein sequence ID" value="TVY87752.1"/>
    <property type="molecule type" value="Genomic_DNA"/>
</dbReference>
<gene>
    <name evidence="3" type="primary">vrtB_0</name>
    <name evidence="3" type="ORF">LAWI1_G006748</name>
</gene>
<organism evidence="3 4">
    <name type="scientific">Lachnellula willkommii</name>
    <dbReference type="NCBI Taxonomy" id="215461"/>
    <lineage>
        <taxon>Eukaryota</taxon>
        <taxon>Fungi</taxon>
        <taxon>Dikarya</taxon>
        <taxon>Ascomycota</taxon>
        <taxon>Pezizomycotina</taxon>
        <taxon>Leotiomycetes</taxon>
        <taxon>Helotiales</taxon>
        <taxon>Lachnaceae</taxon>
        <taxon>Lachnellula</taxon>
    </lineage>
</organism>
<dbReference type="Pfam" id="PF00501">
    <property type="entry name" value="AMP-binding"/>
    <property type="match status" value="1"/>
</dbReference>
<comment type="caution">
    <text evidence="3">The sequence shown here is derived from an EMBL/GenBank/DDBJ whole genome shotgun (WGS) entry which is preliminary data.</text>
</comment>
<dbReference type="Proteomes" id="UP000315522">
    <property type="component" value="Unassembled WGS sequence"/>
</dbReference>
<dbReference type="Gene3D" id="3.40.50.12780">
    <property type="entry name" value="N-terminal domain of ligase-like"/>
    <property type="match status" value="1"/>
</dbReference>
<name>A0A559M466_9HELO</name>
<feature type="compositionally biased region" description="Low complexity" evidence="1">
    <location>
        <begin position="282"/>
        <end position="300"/>
    </location>
</feature>
<dbReference type="PANTHER" id="PTHR42921:SF1">
    <property type="entry name" value="ACETOACETYL-COA SYNTHETASE"/>
    <property type="match status" value="1"/>
</dbReference>
<evidence type="ECO:0000256" key="1">
    <source>
        <dbReference type="SAM" id="MobiDB-lite"/>
    </source>
</evidence>
<feature type="compositionally biased region" description="Low complexity" evidence="1">
    <location>
        <begin position="311"/>
        <end position="340"/>
    </location>
</feature>